<dbReference type="PANTHER" id="PTHR46401">
    <property type="entry name" value="GLYCOSYLTRANSFERASE WBBK-RELATED"/>
    <property type="match status" value="1"/>
</dbReference>
<organism evidence="4 5">
    <name type="scientific">Desulforamulus ruminis (strain ATCC 23193 / DSM 2154 / NCIMB 8452 / DL)</name>
    <name type="common">Desulfotomaculum ruminis</name>
    <dbReference type="NCBI Taxonomy" id="696281"/>
    <lineage>
        <taxon>Bacteria</taxon>
        <taxon>Bacillati</taxon>
        <taxon>Bacillota</taxon>
        <taxon>Clostridia</taxon>
        <taxon>Eubacteriales</taxon>
        <taxon>Peptococcaceae</taxon>
        <taxon>Desulforamulus</taxon>
    </lineage>
</organism>
<dbReference type="Proteomes" id="UP000009234">
    <property type="component" value="Chromosome"/>
</dbReference>
<dbReference type="GO" id="GO:0009103">
    <property type="term" value="P:lipopolysaccharide biosynthetic process"/>
    <property type="evidence" value="ECO:0007669"/>
    <property type="project" value="TreeGrafter"/>
</dbReference>
<name>F6DP42_DESRL</name>
<feature type="domain" description="Glycosyl transferase family 1" evidence="2">
    <location>
        <begin position="213"/>
        <end position="364"/>
    </location>
</feature>
<evidence type="ECO:0000259" key="3">
    <source>
        <dbReference type="Pfam" id="PF13439"/>
    </source>
</evidence>
<gene>
    <name evidence="4" type="ordered locus">Desru_3671</name>
</gene>
<dbReference type="SUPFAM" id="SSF53756">
    <property type="entry name" value="UDP-Glycosyltransferase/glycogen phosphorylase"/>
    <property type="match status" value="1"/>
</dbReference>
<evidence type="ECO:0000313" key="4">
    <source>
        <dbReference type="EMBL" id="AEG61871.1"/>
    </source>
</evidence>
<feature type="domain" description="Glycosyltransferase subfamily 4-like N-terminal" evidence="3">
    <location>
        <begin position="16"/>
        <end position="188"/>
    </location>
</feature>
<evidence type="ECO:0000313" key="5">
    <source>
        <dbReference type="Proteomes" id="UP000009234"/>
    </source>
</evidence>
<evidence type="ECO:0000256" key="1">
    <source>
        <dbReference type="ARBA" id="ARBA00022679"/>
    </source>
</evidence>
<dbReference type="Pfam" id="PF00534">
    <property type="entry name" value="Glycos_transf_1"/>
    <property type="match status" value="1"/>
</dbReference>
<dbReference type="eggNOG" id="COG0438">
    <property type="taxonomic scope" value="Bacteria"/>
</dbReference>
<dbReference type="HOGENOM" id="CLU_009583_27_0_9"/>
<dbReference type="RefSeq" id="WP_013843617.1">
    <property type="nucleotide sequence ID" value="NC_015589.1"/>
</dbReference>
<accession>F6DP42</accession>
<proteinExistence type="predicted"/>
<dbReference type="STRING" id="696281.Desru_3671"/>
<dbReference type="CDD" id="cd03809">
    <property type="entry name" value="GT4_MtfB-like"/>
    <property type="match status" value="1"/>
</dbReference>
<dbReference type="GO" id="GO:0016757">
    <property type="term" value="F:glycosyltransferase activity"/>
    <property type="evidence" value="ECO:0007669"/>
    <property type="project" value="InterPro"/>
</dbReference>
<protein>
    <submittedName>
        <fullName evidence="4">Glycosyl transferase group 1</fullName>
    </submittedName>
</protein>
<dbReference type="Gene3D" id="3.40.50.2000">
    <property type="entry name" value="Glycogen Phosphorylase B"/>
    <property type="match status" value="2"/>
</dbReference>
<evidence type="ECO:0000259" key="2">
    <source>
        <dbReference type="Pfam" id="PF00534"/>
    </source>
</evidence>
<dbReference type="EMBL" id="CP002780">
    <property type="protein sequence ID" value="AEG61871.1"/>
    <property type="molecule type" value="Genomic_DNA"/>
</dbReference>
<dbReference type="KEGG" id="dru:Desru_3671"/>
<reference evidence="5" key="1">
    <citation type="submission" date="2011-05" db="EMBL/GenBank/DDBJ databases">
        <title>Complete sequence of Desulfotomaculum ruminis DSM 2154.</title>
        <authorList>
            <person name="Lucas S."/>
            <person name="Copeland A."/>
            <person name="Lapidus A."/>
            <person name="Cheng J.-F."/>
            <person name="Goodwin L."/>
            <person name="Pitluck S."/>
            <person name="Lu M."/>
            <person name="Detter J.C."/>
            <person name="Han C."/>
            <person name="Tapia R."/>
            <person name="Land M."/>
            <person name="Hauser L."/>
            <person name="Kyrpides N."/>
            <person name="Ivanova N."/>
            <person name="Mikhailova N."/>
            <person name="Pagani I."/>
            <person name="Stams A.J.M."/>
            <person name="Plugge C.M."/>
            <person name="Muyzer G."/>
            <person name="Kuever J."/>
            <person name="Parshina S.N."/>
            <person name="Ivanova A.E."/>
            <person name="Nazina T.N."/>
            <person name="Brambilla E."/>
            <person name="Spring S."/>
            <person name="Klenk H.-P."/>
            <person name="Woyke T."/>
        </authorList>
    </citation>
    <scope>NUCLEOTIDE SEQUENCE [LARGE SCALE GENOMIC DNA]</scope>
    <source>
        <strain evidence="5">ATCC 23193 / DSM 2154 / NCIB 8452 / DL</strain>
    </source>
</reference>
<reference evidence="4 5" key="2">
    <citation type="journal article" date="2012" name="Stand. Genomic Sci.">
        <title>Complete genome sequence of the sulfate-reducing firmicute Desulfotomaculum ruminis type strain (DL(T)).</title>
        <authorList>
            <person name="Spring S."/>
            <person name="Visser M."/>
            <person name="Lu M."/>
            <person name="Copeland A."/>
            <person name="Lapidus A."/>
            <person name="Lucas S."/>
            <person name="Cheng J.F."/>
            <person name="Han C."/>
            <person name="Tapia R."/>
            <person name="Goodwin L.A."/>
            <person name="Pitluck S."/>
            <person name="Ivanova N."/>
            <person name="Land M."/>
            <person name="Hauser L."/>
            <person name="Larimer F."/>
            <person name="Rohde M."/>
            <person name="Goker M."/>
            <person name="Detter J.C."/>
            <person name="Kyrpides N.C."/>
            <person name="Woyke T."/>
            <person name="Schaap P.J."/>
            <person name="Plugge C.M."/>
            <person name="Muyzer G."/>
            <person name="Kuever J."/>
            <person name="Pereira I.A."/>
            <person name="Parshina S.N."/>
            <person name="Bernier-Latmani R."/>
            <person name="Stams A.J."/>
            <person name="Klenk H.P."/>
        </authorList>
    </citation>
    <scope>NUCLEOTIDE SEQUENCE [LARGE SCALE GENOMIC DNA]</scope>
    <source>
        <strain evidence="5">ATCC 23193 / DSM 2154 / NCIB 8452 / DL</strain>
    </source>
</reference>
<dbReference type="InterPro" id="IPR028098">
    <property type="entry name" value="Glyco_trans_4-like_N"/>
</dbReference>
<dbReference type="PANTHER" id="PTHR46401:SF2">
    <property type="entry name" value="GLYCOSYLTRANSFERASE WBBK-RELATED"/>
    <property type="match status" value="1"/>
</dbReference>
<keyword evidence="1 4" id="KW-0808">Transferase</keyword>
<sequence>MRVVLATEAIKQPLTGIGRYTWELASRLLEHPSVHSIRYLSQGRWKNSKEVLGCGTSKGKGGNGKKQKEGVFYQQLVRSKAVGNVYDLLYPFLVKARVNSKETDLFHGPNYLVPKLDIPTVVTIHDLSTIVNPKWHLPQRAARINKSIIRSLKNASQIITDSQAIRKEVLTYFGLPEDRVAAIHLGVDSVFRPRTFANLQVPLGQFGLKPGSYSLCVATIEPRKNIMRLISAYRELPAQIRCQWPLVLVGERGWNSQEIHQEIIRAAQEGWLKYLGYIPQGLLPLLYAGCRLFAYPSLYEGFGLPIAEAMASGVPVLTSNRSSMPEVAGGASLLIEPEDEIALREGLSLALQDEGWRSRAVEEGLRHALEMTWDACIEKTIAVYDRAIRQ</sequence>
<dbReference type="InterPro" id="IPR001296">
    <property type="entry name" value="Glyco_trans_1"/>
</dbReference>
<dbReference type="OrthoDB" id="9797829at2"/>
<dbReference type="Pfam" id="PF13439">
    <property type="entry name" value="Glyco_transf_4"/>
    <property type="match status" value="1"/>
</dbReference>
<keyword evidence="5" id="KW-1185">Reference proteome</keyword>
<dbReference type="AlphaFoldDB" id="F6DP42"/>